<dbReference type="PROSITE" id="PS50294">
    <property type="entry name" value="WD_REPEATS_REGION"/>
    <property type="match status" value="1"/>
</dbReference>
<evidence type="ECO:0000256" key="3">
    <source>
        <dbReference type="SAM" id="MobiDB-lite"/>
    </source>
</evidence>
<dbReference type="InterPro" id="IPR059070">
    <property type="entry name" value="TPR_VPS8_2"/>
</dbReference>
<proteinExistence type="inferred from homology"/>
<comment type="similarity">
    <text evidence="1">Belongs to the VPS8 family.</text>
</comment>
<feature type="compositionally biased region" description="Acidic residues" evidence="3">
    <location>
        <begin position="52"/>
        <end position="62"/>
    </location>
</feature>
<dbReference type="Proteomes" id="UP000289152">
    <property type="component" value="Unassembled WGS sequence"/>
</dbReference>
<comment type="caution">
    <text evidence="6">The sequence shown here is derived from an EMBL/GenBank/DDBJ whole genome shotgun (WGS) entry which is preliminary data.</text>
</comment>
<feature type="domain" description="VPS8-like TPR-like repeats" evidence="5">
    <location>
        <begin position="1162"/>
        <end position="1286"/>
    </location>
</feature>
<dbReference type="STRING" id="5217.A0A4Q1BHP1"/>
<feature type="repeat" description="WD" evidence="2">
    <location>
        <begin position="287"/>
        <end position="328"/>
    </location>
</feature>
<evidence type="ECO:0000259" key="5">
    <source>
        <dbReference type="Pfam" id="PF25066"/>
    </source>
</evidence>
<dbReference type="GO" id="GO:0005770">
    <property type="term" value="C:late endosome"/>
    <property type="evidence" value="ECO:0007669"/>
    <property type="project" value="TreeGrafter"/>
</dbReference>
<dbReference type="OrthoDB" id="289913at2759"/>
<dbReference type="PANTHER" id="PTHR12616">
    <property type="entry name" value="VACUOLAR PROTEIN SORTING VPS41"/>
    <property type="match status" value="1"/>
</dbReference>
<keyword evidence="7" id="KW-1185">Reference proteome</keyword>
<dbReference type="GO" id="GO:0006623">
    <property type="term" value="P:protein targeting to vacuole"/>
    <property type="evidence" value="ECO:0007669"/>
    <property type="project" value="InterPro"/>
</dbReference>
<sequence length="1327" mass="147681">MSYANPQRQASASSASSGRTVRAESKASGRRSSILARLTGRPSPSNGHFDSDQDEPDSDVDEVAQAGPSDYYRRSPSPIPICGDAWRQPSTEPPPVDLEGGLDDEWRGSEARWSDSDDQWSTASPVPAMSDAKEYQKRLRDVFSEQLNETPPLTPVHSPPSFIEKVAIEDADSGILTSLSPGSSSYANTPLKRSAINPLFSRLRSHGNSPIPQHVRRPSHFSHSRTVSTLSLPRHINPAFTLHPLRRLSTHLFAEVPTVMDVNGMIAIGTASGRTHIYTFNQDLRAVLGEGSPVTALRISPDQTYVAVGHSDGAIKLYDLSTPAKPARVVQPLTLQQVQSGRREGHLVNSRILHLGFVGTRHTCIVSGDEYGRAFWWSLGRIMGVDSNDVVRMLGTYGSRKPSTLFAVLPLQPGSHPSDSLELCALLTPSKLIIVGMKPIAKTLFRRMRDTDGMGNACWLRAGELDQGSDPVLAYSWGRTLRFLRVKDGDTPTFVDGQRWDAPDDIRALQWYDANHLLVHAMSLILLDVRTMTQVETMPLDTQLVSFPSIRGLCVSNSLRTYRGKLVLLSHSQLLVGTLSHWNDRVLAKVHQGDFLGAIHLAVDYFEGRSTGNRIGLPGSEDAAKKVVSSRIRELIHASLAWAFSEERMHDDTHFSPDGRGVDLTSLFESLAIACIDACLSIGDRNTLFNLAYERYAEAGIHGIFLRQLEPYILDGRLIHAPPEVVKNLVSLHAEAFEWEQAEAIIWHVDPHSLDIDQAITICEEHQLWDALVHVYTRALHDYIAPLQKLAPEQLFEYIEYTLCGCSYPDGAQLPADESDAARKSVYEWISSNLPQLLHLDTEAFLHTLDIAFEDSYLDDSSDITRQTLINQMLDVMDSSDFNVNDVTLLHIFVARNLPKYSQFLLFPPSVLQRILFALCTDNEPESREDRQLAAEFLLSAFTPQNADAMLQLYESAGFYRILAIIYRREQRWGDLIATIVKLHPEDIFAELDSLVEKSPTTVEKVIPDLLNVSITSTATLLQKVPQLHPIALSVLPPHKQIAYLSSLDQLKLPLRHQYINLLTVHEPSSVIGYMDSHGKDKFDLFQLNQDFQTARFPEGQAWALDRQGKPGEALTVIESVLREEGMDIGQAVVSGDLGTVHMALQSITSACVMGTRLCRERSSEAQAEDMWFGILNEMVELVQSLSSLSVRASEGGSIAVDTLRQLIQDTLSALVSSRSPSLSFPRLFKRLVDSTPTTKRSYAEFRSILSGMLDSYRTEGEMLTMTTRLLEGDLFVSVHELVVKRQAGWRPFDGFCDECGLKLEGDVMLSPERAYHRSCQKITIPS</sequence>
<dbReference type="PANTHER" id="PTHR12616:SF8">
    <property type="entry name" value="VACUOLAR PROTEIN SORTING-ASSOCIATED PROTEIN 8 HOMOLOG"/>
    <property type="match status" value="1"/>
</dbReference>
<dbReference type="EMBL" id="SDIL01000076">
    <property type="protein sequence ID" value="RXK37129.1"/>
    <property type="molecule type" value="Genomic_DNA"/>
</dbReference>
<organism evidence="6 7">
    <name type="scientific">Tremella mesenterica</name>
    <name type="common">Jelly fungus</name>
    <dbReference type="NCBI Taxonomy" id="5217"/>
    <lineage>
        <taxon>Eukaryota</taxon>
        <taxon>Fungi</taxon>
        <taxon>Dikarya</taxon>
        <taxon>Basidiomycota</taxon>
        <taxon>Agaricomycotina</taxon>
        <taxon>Tremellomycetes</taxon>
        <taxon>Tremellales</taxon>
        <taxon>Tremellaceae</taxon>
        <taxon>Tremella</taxon>
    </lineage>
</organism>
<evidence type="ECO:0000256" key="2">
    <source>
        <dbReference type="PROSITE-ProRule" id="PRU00221"/>
    </source>
</evidence>
<name>A0A4Q1BHP1_TREME</name>
<dbReference type="GO" id="GO:0030897">
    <property type="term" value="C:HOPS complex"/>
    <property type="evidence" value="ECO:0007669"/>
    <property type="project" value="TreeGrafter"/>
</dbReference>
<feature type="region of interest" description="Disordered" evidence="3">
    <location>
        <begin position="1"/>
        <end position="103"/>
    </location>
</feature>
<gene>
    <name evidence="6" type="ORF">M231_05580</name>
</gene>
<dbReference type="InterPro" id="IPR025941">
    <property type="entry name" value="Vps8_central_dom"/>
</dbReference>
<evidence type="ECO:0000259" key="4">
    <source>
        <dbReference type="Pfam" id="PF12816"/>
    </source>
</evidence>
<dbReference type="PROSITE" id="PS50082">
    <property type="entry name" value="WD_REPEATS_2"/>
    <property type="match status" value="1"/>
</dbReference>
<dbReference type="InterPro" id="IPR001680">
    <property type="entry name" value="WD40_rpt"/>
</dbReference>
<evidence type="ECO:0000256" key="1">
    <source>
        <dbReference type="ARBA" id="ARBA00009422"/>
    </source>
</evidence>
<dbReference type="InParanoid" id="A0A4Q1BHP1"/>
<evidence type="ECO:0000313" key="6">
    <source>
        <dbReference type="EMBL" id="RXK37129.1"/>
    </source>
</evidence>
<evidence type="ECO:0000313" key="7">
    <source>
        <dbReference type="Proteomes" id="UP000289152"/>
    </source>
</evidence>
<protein>
    <submittedName>
        <fullName evidence="6">Uncharacterized protein</fullName>
    </submittedName>
</protein>
<dbReference type="SMART" id="SM00320">
    <property type="entry name" value="WD40"/>
    <property type="match status" value="1"/>
</dbReference>
<dbReference type="Pfam" id="PF23410">
    <property type="entry name" value="Beta-prop_VPS8"/>
    <property type="match status" value="1"/>
</dbReference>
<dbReference type="Pfam" id="PF25066">
    <property type="entry name" value="TPR_VPS8_2"/>
    <property type="match status" value="1"/>
</dbReference>
<dbReference type="InterPro" id="IPR015943">
    <property type="entry name" value="WD40/YVTN_repeat-like_dom_sf"/>
</dbReference>
<dbReference type="InterPro" id="IPR045111">
    <property type="entry name" value="Vps41/Vps8"/>
</dbReference>
<dbReference type="GO" id="GO:0034058">
    <property type="term" value="P:endosomal vesicle fusion"/>
    <property type="evidence" value="ECO:0007669"/>
    <property type="project" value="TreeGrafter"/>
</dbReference>
<dbReference type="Gene3D" id="2.130.10.10">
    <property type="entry name" value="YVTN repeat-like/Quinoprotein amine dehydrogenase"/>
    <property type="match status" value="1"/>
</dbReference>
<dbReference type="VEuPathDB" id="FungiDB:TREMEDRAFT_40588"/>
<dbReference type="InterPro" id="IPR036322">
    <property type="entry name" value="WD40_repeat_dom_sf"/>
</dbReference>
<feature type="domain" description="Vacuolar protein sorting-associated protein 8 central" evidence="4">
    <location>
        <begin position="704"/>
        <end position="790"/>
    </location>
</feature>
<keyword evidence="2" id="KW-0853">WD repeat</keyword>
<reference evidence="6 7" key="1">
    <citation type="submission" date="2016-06" db="EMBL/GenBank/DDBJ databases">
        <title>Evolution of pathogenesis and genome organization in the Tremellales.</title>
        <authorList>
            <person name="Cuomo C."/>
            <person name="Litvintseva A."/>
            <person name="Heitman J."/>
            <person name="Chen Y."/>
            <person name="Sun S."/>
            <person name="Springer D."/>
            <person name="Dromer F."/>
            <person name="Young S."/>
            <person name="Zeng Q."/>
            <person name="Chapman S."/>
            <person name="Gujja S."/>
            <person name="Saif S."/>
            <person name="Birren B."/>
        </authorList>
    </citation>
    <scope>NUCLEOTIDE SEQUENCE [LARGE SCALE GENOMIC DNA]</scope>
    <source>
        <strain evidence="6 7">ATCC 28783</strain>
    </source>
</reference>
<accession>A0A4Q1BHP1</accession>
<dbReference type="SUPFAM" id="SSF50978">
    <property type="entry name" value="WD40 repeat-like"/>
    <property type="match status" value="1"/>
</dbReference>
<dbReference type="Pfam" id="PF12816">
    <property type="entry name" value="TPR_Vps8"/>
    <property type="match status" value="1"/>
</dbReference>